<dbReference type="RefSeq" id="WP_088712470.1">
    <property type="nucleotide sequence ID" value="NZ_NFZT01000001.1"/>
</dbReference>
<comment type="caution">
    <text evidence="8">The sequence shown here is derived from an EMBL/GenBank/DDBJ whole genome shotgun (WGS) entry which is preliminary data.</text>
</comment>
<feature type="binding site" evidence="7">
    <location>
        <begin position="205"/>
        <end position="206"/>
    </location>
    <ligand>
        <name>substrate</name>
    </ligand>
</feature>
<keyword evidence="4 7" id="KW-0573">Peptidoglycan synthesis</keyword>
<comment type="catalytic activity">
    <reaction evidence="1 7">
        <text>L-glutamate = D-glutamate</text>
        <dbReference type="Rhea" id="RHEA:12813"/>
        <dbReference type="ChEBI" id="CHEBI:29985"/>
        <dbReference type="ChEBI" id="CHEBI:29986"/>
        <dbReference type="EC" id="5.1.1.3"/>
    </reaction>
</comment>
<feature type="binding site" evidence="7">
    <location>
        <begin position="26"/>
        <end position="27"/>
    </location>
    <ligand>
        <name>substrate</name>
    </ligand>
</feature>
<organism evidence="8 9">
    <name type="scientific">Pacificimonas flava</name>
    <dbReference type="NCBI Taxonomy" id="1234595"/>
    <lineage>
        <taxon>Bacteria</taxon>
        <taxon>Pseudomonadati</taxon>
        <taxon>Pseudomonadota</taxon>
        <taxon>Alphaproteobacteria</taxon>
        <taxon>Sphingomonadales</taxon>
        <taxon>Sphingosinicellaceae</taxon>
        <taxon>Pacificimonas</taxon>
    </lineage>
</organism>
<dbReference type="InterPro" id="IPR018187">
    <property type="entry name" value="Asp/Glu_racemase_AS_1"/>
</dbReference>
<dbReference type="NCBIfam" id="TIGR00067">
    <property type="entry name" value="glut_race"/>
    <property type="match status" value="1"/>
</dbReference>
<evidence type="ECO:0000256" key="6">
    <source>
        <dbReference type="ARBA" id="ARBA00023316"/>
    </source>
</evidence>
<dbReference type="UniPathway" id="UPA00219"/>
<dbReference type="Pfam" id="PF01177">
    <property type="entry name" value="Asp_Glu_race"/>
    <property type="match status" value="1"/>
</dbReference>
<evidence type="ECO:0000256" key="1">
    <source>
        <dbReference type="ARBA" id="ARBA00001602"/>
    </source>
</evidence>
<dbReference type="PROSITE" id="PS00923">
    <property type="entry name" value="ASP_GLU_RACEMASE_1"/>
    <property type="match status" value="1"/>
</dbReference>
<evidence type="ECO:0000256" key="4">
    <source>
        <dbReference type="ARBA" id="ARBA00022984"/>
    </source>
</evidence>
<feature type="active site" description="Proton donor/acceptor" evidence="7">
    <location>
        <position position="204"/>
    </location>
</feature>
<keyword evidence="3 7" id="KW-0133">Cell shape</keyword>
<comment type="pathway">
    <text evidence="7">Cell wall biogenesis; peptidoglycan biosynthesis.</text>
</comment>
<dbReference type="SUPFAM" id="SSF53681">
    <property type="entry name" value="Aspartate/glutamate racemase"/>
    <property type="match status" value="2"/>
</dbReference>
<dbReference type="EC" id="5.1.1.3" evidence="2 7"/>
<feature type="binding site" evidence="7">
    <location>
        <begin position="91"/>
        <end position="92"/>
    </location>
    <ligand>
        <name>substrate</name>
    </ligand>
</feature>
<dbReference type="PANTHER" id="PTHR21198:SF2">
    <property type="entry name" value="GLUTAMATE RACEMASE"/>
    <property type="match status" value="1"/>
</dbReference>
<keyword evidence="6 7" id="KW-0961">Cell wall biogenesis/degradation</keyword>
<sequence length="279" mass="29326">MAGTSNLHAKLASPLPVSAGPILIFDSGIGGLSVAGPIMQRVPAAPIVYAADNAGFPYGSKTEMQVASRVSALLGKLSERFDPALIVIACNTASTIALDHVRAVLDIPIVGTVPAIKPAAEQTRTGVIGVLGTPATVRQRYVDDLEQKFASGKTVLRWGTPGLAEAAEAVMRGEDVAAEEFARPMRGLLDQPGGERMDKVVLACTHFPLVEDRLAAAAGRPLDFLHGGEGIARRTASLLENTIWGGDPDRRIVFTEAANEVARLRGALESRGFAAPEFL</sequence>
<evidence type="ECO:0000313" key="8">
    <source>
        <dbReference type="EMBL" id="OWV33693.1"/>
    </source>
</evidence>
<dbReference type="EMBL" id="NFZT01000001">
    <property type="protein sequence ID" value="OWV33693.1"/>
    <property type="molecule type" value="Genomic_DNA"/>
</dbReference>
<dbReference type="InterPro" id="IPR015942">
    <property type="entry name" value="Asp/Glu/hydantoin_racemase"/>
</dbReference>
<dbReference type="GO" id="GO:0008360">
    <property type="term" value="P:regulation of cell shape"/>
    <property type="evidence" value="ECO:0007669"/>
    <property type="project" value="UniProtKB-KW"/>
</dbReference>
<reference evidence="9" key="1">
    <citation type="submission" date="2017-05" db="EMBL/GenBank/DDBJ databases">
        <authorList>
            <person name="Lin X."/>
        </authorList>
    </citation>
    <scope>NUCLEOTIDE SEQUENCE [LARGE SCALE GENOMIC DNA]</scope>
    <source>
        <strain evidence="9">JLT2012</strain>
    </source>
</reference>
<gene>
    <name evidence="7" type="primary">murI</name>
    <name evidence="8" type="ORF">B5C34_09620</name>
</gene>
<evidence type="ECO:0000256" key="2">
    <source>
        <dbReference type="ARBA" id="ARBA00013090"/>
    </source>
</evidence>
<dbReference type="PROSITE" id="PS00924">
    <property type="entry name" value="ASP_GLU_RACEMASE_2"/>
    <property type="match status" value="1"/>
</dbReference>
<dbReference type="PANTHER" id="PTHR21198">
    <property type="entry name" value="GLUTAMATE RACEMASE"/>
    <property type="match status" value="1"/>
</dbReference>
<keyword evidence="5 7" id="KW-0413">Isomerase</keyword>
<dbReference type="GO" id="GO:0008881">
    <property type="term" value="F:glutamate racemase activity"/>
    <property type="evidence" value="ECO:0007669"/>
    <property type="project" value="UniProtKB-UniRule"/>
</dbReference>
<dbReference type="GO" id="GO:0071555">
    <property type="term" value="P:cell wall organization"/>
    <property type="evidence" value="ECO:0007669"/>
    <property type="project" value="UniProtKB-KW"/>
</dbReference>
<dbReference type="InterPro" id="IPR033134">
    <property type="entry name" value="Asp/Glu_racemase_AS_2"/>
</dbReference>
<dbReference type="Proteomes" id="UP000198462">
    <property type="component" value="Unassembled WGS sequence"/>
</dbReference>
<evidence type="ECO:0000313" key="9">
    <source>
        <dbReference type="Proteomes" id="UP000198462"/>
    </source>
</evidence>
<feature type="active site" description="Proton donor/acceptor" evidence="7">
    <location>
        <position position="90"/>
    </location>
</feature>
<feature type="binding site" evidence="7">
    <location>
        <begin position="58"/>
        <end position="59"/>
    </location>
    <ligand>
        <name>substrate</name>
    </ligand>
</feature>
<dbReference type="GO" id="GO:0009252">
    <property type="term" value="P:peptidoglycan biosynthetic process"/>
    <property type="evidence" value="ECO:0007669"/>
    <property type="project" value="UniProtKB-UniRule"/>
</dbReference>
<evidence type="ECO:0000256" key="7">
    <source>
        <dbReference type="HAMAP-Rule" id="MF_00258"/>
    </source>
</evidence>
<dbReference type="InterPro" id="IPR001920">
    <property type="entry name" value="Asp/Glu_race"/>
</dbReference>
<comment type="function">
    <text evidence="7">Provides the (R)-glutamate required for cell wall biosynthesis.</text>
</comment>
<evidence type="ECO:0000256" key="3">
    <source>
        <dbReference type="ARBA" id="ARBA00022960"/>
    </source>
</evidence>
<dbReference type="AlphaFoldDB" id="A0A219B6A9"/>
<protein>
    <recommendedName>
        <fullName evidence="2 7">Glutamate racemase</fullName>
        <ecNumber evidence="2 7">5.1.1.3</ecNumber>
    </recommendedName>
</protein>
<dbReference type="HAMAP" id="MF_00258">
    <property type="entry name" value="Glu_racemase"/>
    <property type="match status" value="1"/>
</dbReference>
<dbReference type="Gene3D" id="3.40.50.1860">
    <property type="match status" value="2"/>
</dbReference>
<name>A0A219B6A9_9SPHN</name>
<keyword evidence="9" id="KW-1185">Reference proteome</keyword>
<proteinExistence type="inferred from homology"/>
<evidence type="ECO:0000256" key="5">
    <source>
        <dbReference type="ARBA" id="ARBA00023235"/>
    </source>
</evidence>
<dbReference type="InterPro" id="IPR004391">
    <property type="entry name" value="Glu_race"/>
</dbReference>
<accession>A0A219B6A9</accession>
<dbReference type="OrthoDB" id="9801055at2"/>
<comment type="similarity">
    <text evidence="7">Belongs to the aspartate/glutamate racemases family.</text>
</comment>